<feature type="transmembrane region" description="Helical" evidence="1">
    <location>
        <begin position="238"/>
        <end position="262"/>
    </location>
</feature>
<feature type="transmembrane region" description="Helical" evidence="1">
    <location>
        <begin position="268"/>
        <end position="284"/>
    </location>
</feature>
<feature type="transmembrane region" description="Helical" evidence="1">
    <location>
        <begin position="90"/>
        <end position="109"/>
    </location>
</feature>
<feature type="transmembrane region" description="Helical" evidence="1">
    <location>
        <begin position="12"/>
        <end position="29"/>
    </location>
</feature>
<sequence length="336" mass="39114">MMSTESTLNNMILTAIMLITIYYICYFMLKQRLPFTYRTKSYANLRVVLNYGLQWIANTLVAITATAISYHTIKYSFPNLSDFKNEGTSTLFIIMLAILIFSLNFRAILKFAQFLNHVVLYISLKKNNISNNLKHAIANKDEQGIIENHKLIKQTDMKVNLSNEETIILTACLSKHGFNEDVKQMLQPIFYKEQSFLNKFFTTNTNMVEYTVNGIDEDFVTRDTFKHKIKQFNNITNITSYIMSVLFIIQFVIVTFGDALYIPNTIKMIFVILTSVLIISIILIKHRKIKEIYRKELEIVNLPNNHMKIKKPILESILLGLSVMIIIITFIDIFFY</sequence>
<reference evidence="2 3" key="1">
    <citation type="journal article" date="2016" name="Front. Microbiol.">
        <title>Comprehensive Phylogenetic Analysis of Bovine Non-aureus Staphylococci Species Based on Whole-Genome Sequencing.</title>
        <authorList>
            <person name="Naushad S."/>
            <person name="Barkema H.W."/>
            <person name="Luby C."/>
            <person name="Condas L.A."/>
            <person name="Nobrega D.B."/>
            <person name="Carson D.A."/>
            <person name="De Buck J."/>
        </authorList>
    </citation>
    <scope>NUCLEOTIDE SEQUENCE [LARGE SCALE GENOMIC DNA]</scope>
    <source>
        <strain evidence="2 3">SNUC 1349</strain>
    </source>
</reference>
<keyword evidence="1" id="KW-0472">Membrane</keyword>
<dbReference type="AlphaFoldDB" id="A0AAQ0LWL6"/>
<comment type="caution">
    <text evidence="2">The sequence shown here is derived from an EMBL/GenBank/DDBJ whole genome shotgun (WGS) entry which is preliminary data.</text>
</comment>
<dbReference type="Proteomes" id="UP000285579">
    <property type="component" value="Unassembled WGS sequence"/>
</dbReference>
<proteinExistence type="predicted"/>
<gene>
    <name evidence="2" type="ORF">BU104_12560</name>
</gene>
<name>A0AAQ0LWL6_STAXY</name>
<evidence type="ECO:0000313" key="3">
    <source>
        <dbReference type="Proteomes" id="UP000285579"/>
    </source>
</evidence>
<evidence type="ECO:0000256" key="1">
    <source>
        <dbReference type="SAM" id="Phobius"/>
    </source>
</evidence>
<feature type="transmembrane region" description="Helical" evidence="1">
    <location>
        <begin position="49"/>
        <end position="70"/>
    </location>
</feature>
<evidence type="ECO:0000313" key="2">
    <source>
        <dbReference type="EMBL" id="RIM90958.1"/>
    </source>
</evidence>
<feature type="transmembrane region" description="Helical" evidence="1">
    <location>
        <begin position="317"/>
        <end position="335"/>
    </location>
</feature>
<keyword evidence="1" id="KW-0812">Transmembrane</keyword>
<dbReference type="EMBL" id="QXUI01000011">
    <property type="protein sequence ID" value="RIM90958.1"/>
    <property type="molecule type" value="Genomic_DNA"/>
</dbReference>
<protein>
    <submittedName>
        <fullName evidence="2">Uncharacterized protein</fullName>
    </submittedName>
</protein>
<accession>A0AAQ0LWL6</accession>
<organism evidence="2 3">
    <name type="scientific">Staphylococcus xylosus</name>
    <dbReference type="NCBI Taxonomy" id="1288"/>
    <lineage>
        <taxon>Bacteria</taxon>
        <taxon>Bacillati</taxon>
        <taxon>Bacillota</taxon>
        <taxon>Bacilli</taxon>
        <taxon>Bacillales</taxon>
        <taxon>Staphylococcaceae</taxon>
        <taxon>Staphylococcus</taxon>
    </lineage>
</organism>
<dbReference type="RefSeq" id="WP_119555480.1">
    <property type="nucleotide sequence ID" value="NZ_QXUI01000011.1"/>
</dbReference>
<keyword evidence="1" id="KW-1133">Transmembrane helix</keyword>